<evidence type="ECO:0000256" key="9">
    <source>
        <dbReference type="ARBA" id="ARBA00023180"/>
    </source>
</evidence>
<protein>
    <recommendedName>
        <fullName evidence="12">G-protein coupled receptors family 1 profile domain-containing protein</fullName>
    </recommendedName>
</protein>
<keyword evidence="14" id="KW-1185">Reference proteome</keyword>
<comment type="caution">
    <text evidence="13">The sequence shown here is derived from an EMBL/GenBank/DDBJ whole genome shotgun (WGS) entry which is preliminary data.</text>
</comment>
<evidence type="ECO:0000256" key="10">
    <source>
        <dbReference type="ARBA" id="ARBA00023224"/>
    </source>
</evidence>
<comment type="subcellular location">
    <subcellularLocation>
        <location evidence="1">Cell membrane</location>
        <topology evidence="1">Multi-pass membrane protein</topology>
    </subcellularLocation>
</comment>
<evidence type="ECO:0000313" key="14">
    <source>
        <dbReference type="Proteomes" id="UP000812440"/>
    </source>
</evidence>
<dbReference type="EMBL" id="JAACNH010000003">
    <property type="protein sequence ID" value="KAG8448769.1"/>
    <property type="molecule type" value="Genomic_DNA"/>
</dbReference>
<feature type="transmembrane region" description="Helical" evidence="11">
    <location>
        <begin position="113"/>
        <end position="132"/>
    </location>
</feature>
<keyword evidence="2" id="KW-1003">Cell membrane</keyword>
<dbReference type="SUPFAM" id="SSF81321">
    <property type="entry name" value="Family A G protein-coupled receptor-like"/>
    <property type="match status" value="1"/>
</dbReference>
<feature type="domain" description="G-protein coupled receptors family 1 profile" evidence="12">
    <location>
        <begin position="33"/>
        <end position="266"/>
    </location>
</feature>
<dbReference type="Gene3D" id="1.20.1070.10">
    <property type="entry name" value="Rhodopsin 7-helix transmembrane proteins"/>
    <property type="match status" value="1"/>
</dbReference>
<keyword evidence="8" id="KW-0675">Receptor</keyword>
<reference evidence="13" key="1">
    <citation type="thesis" date="2020" institute="ProQuest LLC" country="789 East Eisenhower Parkway, Ann Arbor, MI, USA">
        <title>Comparative Genomics and Chromosome Evolution.</title>
        <authorList>
            <person name="Mudd A.B."/>
        </authorList>
    </citation>
    <scope>NUCLEOTIDE SEQUENCE</scope>
    <source>
        <strain evidence="13">Female2</strain>
        <tissue evidence="13">Blood</tissue>
    </source>
</reference>
<feature type="transmembrane region" description="Helical" evidence="11">
    <location>
        <begin position="17"/>
        <end position="42"/>
    </location>
</feature>
<gene>
    <name evidence="13" type="ORF">GDO86_015725</name>
</gene>
<feature type="transmembrane region" description="Helical" evidence="11">
    <location>
        <begin position="163"/>
        <end position="184"/>
    </location>
</feature>
<proteinExistence type="predicted"/>
<name>A0A8T2JU64_9PIPI</name>
<evidence type="ECO:0000256" key="7">
    <source>
        <dbReference type="ARBA" id="ARBA00023157"/>
    </source>
</evidence>
<dbReference type="PANTHER" id="PTHR24234">
    <property type="entry name" value="LYSOPHOSPHATIDIC ACID RECEPTOR 5/SPHINGOSYLPHOSPHORYLCHOLINE RECEPTOR"/>
    <property type="match status" value="1"/>
</dbReference>
<sequence length="327" mass="37684">MCDRNVSCPFPDKYETILFPIIYSSVFIVGLPGNLLAIGVVIQLLRKQNILGVYLANLCASDMMYIISLPVWITYTANQNWFFGTLTCKIVATIRCVAMVFPLQSRIIRSMRTAVIISVVVWLIILGSHFYFLSKDEVFTSIQNVELCYEKYPMERWMAHLNYFRIFVVFLIPLVVLVFSYCSIIRVIYQAATLDTKQKRKITGLLMAMTAIFVICYLPYHVILFIRSYVSDLDYCTCEIEKNVRPAYRISFALTSVSSALDPFLNIFVSEGVKRDLMGYIRAIWFYLALRRKDRSKKTGLDAICDGNGQRNDGLLCTHHTKMQTRM</sequence>
<evidence type="ECO:0000256" key="5">
    <source>
        <dbReference type="ARBA" id="ARBA00023040"/>
    </source>
</evidence>
<evidence type="ECO:0000256" key="4">
    <source>
        <dbReference type="ARBA" id="ARBA00022989"/>
    </source>
</evidence>
<dbReference type="Pfam" id="PF00001">
    <property type="entry name" value="7tm_1"/>
    <property type="match status" value="1"/>
</dbReference>
<dbReference type="InterPro" id="IPR017452">
    <property type="entry name" value="GPCR_Rhodpsn_7TM"/>
</dbReference>
<dbReference type="GO" id="GO:0004930">
    <property type="term" value="F:G protein-coupled receptor activity"/>
    <property type="evidence" value="ECO:0007669"/>
    <property type="project" value="UniProtKB-KW"/>
</dbReference>
<dbReference type="PROSITE" id="PS50262">
    <property type="entry name" value="G_PROTEIN_RECEP_F1_2"/>
    <property type="match status" value="1"/>
</dbReference>
<accession>A0A8T2JU64</accession>
<keyword evidence="5" id="KW-0297">G-protein coupled receptor</keyword>
<keyword evidence="9" id="KW-0325">Glycoprotein</keyword>
<dbReference type="GO" id="GO:0005886">
    <property type="term" value="C:plasma membrane"/>
    <property type="evidence" value="ECO:0007669"/>
    <property type="project" value="UniProtKB-SubCell"/>
</dbReference>
<evidence type="ECO:0000256" key="6">
    <source>
        <dbReference type="ARBA" id="ARBA00023136"/>
    </source>
</evidence>
<dbReference type="Proteomes" id="UP000812440">
    <property type="component" value="Chromosome 8_10"/>
</dbReference>
<evidence type="ECO:0000256" key="8">
    <source>
        <dbReference type="ARBA" id="ARBA00023170"/>
    </source>
</evidence>
<keyword evidence="4 11" id="KW-1133">Transmembrane helix</keyword>
<evidence type="ECO:0000256" key="11">
    <source>
        <dbReference type="SAM" id="Phobius"/>
    </source>
</evidence>
<keyword evidence="10" id="KW-0807">Transducer</keyword>
<feature type="transmembrane region" description="Helical" evidence="11">
    <location>
        <begin position="54"/>
        <end position="75"/>
    </location>
</feature>
<evidence type="ECO:0000256" key="1">
    <source>
        <dbReference type="ARBA" id="ARBA00004651"/>
    </source>
</evidence>
<organism evidence="13 14">
    <name type="scientific">Hymenochirus boettgeri</name>
    <name type="common">Congo dwarf clawed frog</name>
    <dbReference type="NCBI Taxonomy" id="247094"/>
    <lineage>
        <taxon>Eukaryota</taxon>
        <taxon>Metazoa</taxon>
        <taxon>Chordata</taxon>
        <taxon>Craniata</taxon>
        <taxon>Vertebrata</taxon>
        <taxon>Euteleostomi</taxon>
        <taxon>Amphibia</taxon>
        <taxon>Batrachia</taxon>
        <taxon>Anura</taxon>
        <taxon>Pipoidea</taxon>
        <taxon>Pipidae</taxon>
        <taxon>Pipinae</taxon>
        <taxon>Hymenochirus</taxon>
    </lineage>
</organism>
<keyword evidence="6 11" id="KW-0472">Membrane</keyword>
<evidence type="ECO:0000256" key="3">
    <source>
        <dbReference type="ARBA" id="ARBA00022692"/>
    </source>
</evidence>
<dbReference type="PRINTS" id="PR00237">
    <property type="entry name" value="GPCRRHODOPSN"/>
</dbReference>
<evidence type="ECO:0000256" key="2">
    <source>
        <dbReference type="ARBA" id="ARBA00022475"/>
    </source>
</evidence>
<dbReference type="PANTHER" id="PTHR24234:SF13">
    <property type="entry name" value="MGC69520 PROTEIN"/>
    <property type="match status" value="1"/>
</dbReference>
<dbReference type="OrthoDB" id="8742459at2759"/>
<keyword evidence="7" id="KW-1015">Disulfide bond</keyword>
<keyword evidence="3 11" id="KW-0812">Transmembrane</keyword>
<dbReference type="AlphaFoldDB" id="A0A8T2JU64"/>
<evidence type="ECO:0000259" key="12">
    <source>
        <dbReference type="PROSITE" id="PS50262"/>
    </source>
</evidence>
<feature type="transmembrane region" description="Helical" evidence="11">
    <location>
        <begin position="205"/>
        <end position="230"/>
    </location>
</feature>
<dbReference type="InterPro" id="IPR000276">
    <property type="entry name" value="GPCR_Rhodpsn"/>
</dbReference>
<feature type="transmembrane region" description="Helical" evidence="11">
    <location>
        <begin position="81"/>
        <end position="101"/>
    </location>
</feature>
<evidence type="ECO:0000313" key="13">
    <source>
        <dbReference type="EMBL" id="KAG8448769.1"/>
    </source>
</evidence>